<accession>A0A4R5A394</accession>
<keyword evidence="1" id="KW-0812">Transmembrane</keyword>
<keyword evidence="1" id="KW-1133">Transmembrane helix</keyword>
<dbReference type="AlphaFoldDB" id="A0A4R5A394"/>
<evidence type="ECO:0000256" key="1">
    <source>
        <dbReference type="SAM" id="Phobius"/>
    </source>
</evidence>
<name>A0A4R5A394_9ACTN</name>
<evidence type="ECO:0000313" key="2">
    <source>
        <dbReference type="EMBL" id="TDD66313.1"/>
    </source>
</evidence>
<dbReference type="Proteomes" id="UP000294513">
    <property type="component" value="Unassembled WGS sequence"/>
</dbReference>
<proteinExistence type="predicted"/>
<dbReference type="RefSeq" id="WP_131902687.1">
    <property type="nucleotide sequence ID" value="NZ_SMKU01000389.1"/>
</dbReference>
<keyword evidence="3" id="KW-1185">Reference proteome</keyword>
<keyword evidence="1" id="KW-0472">Membrane</keyword>
<reference evidence="2 3" key="1">
    <citation type="submission" date="2019-03" db="EMBL/GenBank/DDBJ databases">
        <title>Draft genome sequences of novel Actinobacteria.</title>
        <authorList>
            <person name="Sahin N."/>
            <person name="Ay H."/>
            <person name="Saygin H."/>
        </authorList>
    </citation>
    <scope>NUCLEOTIDE SEQUENCE [LARGE SCALE GENOMIC DNA]</scope>
    <source>
        <strain evidence="2 3">H3C3</strain>
    </source>
</reference>
<sequence>MSHKRPSRGVIGCAAAMAAVLITGVVLLVMWSSSPCGDKGPGEVQVVNDTGGAIDLRLRYSSGTTSEAIPLPPGQAIHMAASCAPTTFIATARDGRTATLGPPICPGDPWYIRLPGNASPAPTQ</sequence>
<comment type="caution">
    <text evidence="2">The sequence shown here is derived from an EMBL/GenBank/DDBJ whole genome shotgun (WGS) entry which is preliminary data.</text>
</comment>
<protein>
    <submittedName>
        <fullName evidence="2">Uncharacterized protein</fullName>
    </submittedName>
</protein>
<dbReference type="EMBL" id="SMKU01000389">
    <property type="protein sequence ID" value="TDD66313.1"/>
    <property type="molecule type" value="Genomic_DNA"/>
</dbReference>
<gene>
    <name evidence="2" type="ORF">E1298_40505</name>
</gene>
<evidence type="ECO:0000313" key="3">
    <source>
        <dbReference type="Proteomes" id="UP000294513"/>
    </source>
</evidence>
<feature type="transmembrane region" description="Helical" evidence="1">
    <location>
        <begin position="9"/>
        <end position="31"/>
    </location>
</feature>
<organism evidence="2 3">
    <name type="scientific">Actinomadura rubrisoli</name>
    <dbReference type="NCBI Taxonomy" id="2530368"/>
    <lineage>
        <taxon>Bacteria</taxon>
        <taxon>Bacillati</taxon>
        <taxon>Actinomycetota</taxon>
        <taxon>Actinomycetes</taxon>
        <taxon>Streptosporangiales</taxon>
        <taxon>Thermomonosporaceae</taxon>
        <taxon>Actinomadura</taxon>
    </lineage>
</organism>